<keyword evidence="2" id="KW-1185">Reference proteome</keyword>
<accession>A0ABR2M5X6</accession>
<organism evidence="1 2">
    <name type="scientific">Platanthera guangdongensis</name>
    <dbReference type="NCBI Taxonomy" id="2320717"/>
    <lineage>
        <taxon>Eukaryota</taxon>
        <taxon>Viridiplantae</taxon>
        <taxon>Streptophyta</taxon>
        <taxon>Embryophyta</taxon>
        <taxon>Tracheophyta</taxon>
        <taxon>Spermatophyta</taxon>
        <taxon>Magnoliopsida</taxon>
        <taxon>Liliopsida</taxon>
        <taxon>Asparagales</taxon>
        <taxon>Orchidaceae</taxon>
        <taxon>Orchidoideae</taxon>
        <taxon>Orchideae</taxon>
        <taxon>Orchidinae</taxon>
        <taxon>Platanthera</taxon>
    </lineage>
</organism>
<dbReference type="Proteomes" id="UP001412067">
    <property type="component" value="Unassembled WGS sequence"/>
</dbReference>
<name>A0ABR2M5X6_9ASPA</name>
<proteinExistence type="predicted"/>
<evidence type="ECO:0000313" key="1">
    <source>
        <dbReference type="EMBL" id="KAK8959094.1"/>
    </source>
</evidence>
<comment type="caution">
    <text evidence="1">The sequence shown here is derived from an EMBL/GenBank/DDBJ whole genome shotgun (WGS) entry which is preliminary data.</text>
</comment>
<evidence type="ECO:0000313" key="2">
    <source>
        <dbReference type="Proteomes" id="UP001412067"/>
    </source>
</evidence>
<protein>
    <submittedName>
        <fullName evidence="1">Receptor-like protein kinase</fullName>
    </submittedName>
</protein>
<reference evidence="1 2" key="1">
    <citation type="journal article" date="2022" name="Nat. Plants">
        <title>Genomes of leafy and leafless Platanthera orchids illuminate the evolution of mycoheterotrophy.</title>
        <authorList>
            <person name="Li M.H."/>
            <person name="Liu K.W."/>
            <person name="Li Z."/>
            <person name="Lu H.C."/>
            <person name="Ye Q.L."/>
            <person name="Zhang D."/>
            <person name="Wang J.Y."/>
            <person name="Li Y.F."/>
            <person name="Zhong Z.M."/>
            <person name="Liu X."/>
            <person name="Yu X."/>
            <person name="Liu D.K."/>
            <person name="Tu X.D."/>
            <person name="Liu B."/>
            <person name="Hao Y."/>
            <person name="Liao X.Y."/>
            <person name="Jiang Y.T."/>
            <person name="Sun W.H."/>
            <person name="Chen J."/>
            <person name="Chen Y.Q."/>
            <person name="Ai Y."/>
            <person name="Zhai J.W."/>
            <person name="Wu S.S."/>
            <person name="Zhou Z."/>
            <person name="Hsiao Y.Y."/>
            <person name="Wu W.L."/>
            <person name="Chen Y.Y."/>
            <person name="Lin Y.F."/>
            <person name="Hsu J.L."/>
            <person name="Li C.Y."/>
            <person name="Wang Z.W."/>
            <person name="Zhao X."/>
            <person name="Zhong W.Y."/>
            <person name="Ma X.K."/>
            <person name="Ma L."/>
            <person name="Huang J."/>
            <person name="Chen G.Z."/>
            <person name="Huang M.Z."/>
            <person name="Huang L."/>
            <person name="Peng D.H."/>
            <person name="Luo Y.B."/>
            <person name="Zou S.Q."/>
            <person name="Chen S.P."/>
            <person name="Lan S."/>
            <person name="Tsai W.C."/>
            <person name="Van de Peer Y."/>
            <person name="Liu Z.J."/>
        </authorList>
    </citation>
    <scope>NUCLEOTIDE SEQUENCE [LARGE SCALE GENOMIC DNA]</scope>
    <source>
        <strain evidence="1">Lor288</strain>
    </source>
</reference>
<sequence>MALFDAIFCSDALIANANIKVENVEANQCALRKLLFYMPDALKSAAVFQDDSGLRRTYDPSCSFLQPISGQAEKEFRVAVEAIGHVRHKNLILA</sequence>
<gene>
    <name evidence="1" type="ORF">KSP40_PGU004203</name>
</gene>
<dbReference type="EMBL" id="JBBWWR010000012">
    <property type="protein sequence ID" value="KAK8959094.1"/>
    <property type="molecule type" value="Genomic_DNA"/>
</dbReference>